<dbReference type="InterPro" id="IPR013611">
    <property type="entry name" value="Transp-assoc_OB_typ2"/>
</dbReference>
<gene>
    <name evidence="6" type="ordered locus">Rfer_1103</name>
</gene>
<dbReference type="FunFam" id="3.40.50.300:FF:000042">
    <property type="entry name" value="Maltose/maltodextrin ABC transporter, ATP-binding protein"/>
    <property type="match status" value="1"/>
</dbReference>
<dbReference type="GO" id="GO:0055052">
    <property type="term" value="C:ATP-binding cassette (ABC) transporter complex, substrate-binding subunit-containing"/>
    <property type="evidence" value="ECO:0007669"/>
    <property type="project" value="TreeGrafter"/>
</dbReference>
<accession>Q21ZF9</accession>
<dbReference type="eggNOG" id="COG3842">
    <property type="taxonomic scope" value="Bacteria"/>
</dbReference>
<keyword evidence="1" id="KW-0813">Transport</keyword>
<dbReference type="NCBIfam" id="NF008653">
    <property type="entry name" value="PRK11650.1"/>
    <property type="match status" value="1"/>
</dbReference>
<dbReference type="SUPFAM" id="SSF50331">
    <property type="entry name" value="MOP-like"/>
    <property type="match status" value="1"/>
</dbReference>
<protein>
    <submittedName>
        <fullName evidence="6">ABC transporter related</fullName>
    </submittedName>
</protein>
<dbReference type="PROSITE" id="PS50893">
    <property type="entry name" value="ABC_TRANSPORTER_2"/>
    <property type="match status" value="1"/>
</dbReference>
<dbReference type="Gene3D" id="2.40.50.140">
    <property type="entry name" value="Nucleic acid-binding proteins"/>
    <property type="match status" value="1"/>
</dbReference>
<dbReference type="HOGENOM" id="CLU_000604_1_1_4"/>
<evidence type="ECO:0000313" key="7">
    <source>
        <dbReference type="Proteomes" id="UP000008332"/>
    </source>
</evidence>
<dbReference type="GO" id="GO:0016887">
    <property type="term" value="F:ATP hydrolysis activity"/>
    <property type="evidence" value="ECO:0007669"/>
    <property type="project" value="InterPro"/>
</dbReference>
<keyword evidence="2" id="KW-0472">Membrane</keyword>
<dbReference type="Gene3D" id="2.40.50.100">
    <property type="match status" value="1"/>
</dbReference>
<evidence type="ECO:0000256" key="4">
    <source>
        <dbReference type="ARBA" id="ARBA00022840"/>
    </source>
</evidence>
<dbReference type="RefSeq" id="WP_011463413.1">
    <property type="nucleotide sequence ID" value="NC_007908.1"/>
</dbReference>
<evidence type="ECO:0000256" key="1">
    <source>
        <dbReference type="ARBA" id="ARBA00022448"/>
    </source>
</evidence>
<dbReference type="AlphaFoldDB" id="Q21ZF9"/>
<dbReference type="OrthoDB" id="5298774at2"/>
<dbReference type="PANTHER" id="PTHR43875">
    <property type="entry name" value="MALTODEXTRIN IMPORT ATP-BINDING PROTEIN MSMX"/>
    <property type="match status" value="1"/>
</dbReference>
<evidence type="ECO:0000256" key="3">
    <source>
        <dbReference type="ARBA" id="ARBA00022741"/>
    </source>
</evidence>
<dbReference type="InterPro" id="IPR015855">
    <property type="entry name" value="ABC_transpr_MalK-like"/>
</dbReference>
<dbReference type="InterPro" id="IPR017871">
    <property type="entry name" value="ABC_transporter-like_CS"/>
</dbReference>
<feature type="domain" description="ABC transporter" evidence="5">
    <location>
        <begin position="4"/>
        <end position="234"/>
    </location>
</feature>
<keyword evidence="7" id="KW-1185">Reference proteome</keyword>
<sequence>MGHLALRGIRKSYGDVPVIHGVDLEVRDGEFLVFVGPSGCGKSTMLRMIAGLESITAGDLLIDGVRANDLRPADRSAAMVFQSYALYPHMTVAENMGFSLRMAGIKKAEREQVVQRTADVLRIMHLLPRLPKQLSGGERQRVAIGRAIVRKPKVFLFDEPLSNLDAALRVTMRIELSRLHKELGTTMIYVTHDQVEAMTMGDRIAVFNKGRVEQLGAPMDLYARPASEFVATFLGAPRINLITRPTQGASAMHMALWLATAGLAPANAHKVGIRPEHLHLRRAAHGVLAQVMLAEHLGDASIIHLRIDGVDELLSAKVAAHEGRVTPGEMVGVTFDVGDALAFSADGQLLGNSMLPP</sequence>
<dbReference type="PROSITE" id="PS00211">
    <property type="entry name" value="ABC_TRANSPORTER_1"/>
    <property type="match status" value="1"/>
</dbReference>
<dbReference type="InterPro" id="IPR047641">
    <property type="entry name" value="ABC_transpr_MalK/UgpC-like"/>
</dbReference>
<dbReference type="InterPro" id="IPR008995">
    <property type="entry name" value="Mo/tungstate-bd_C_term_dom"/>
</dbReference>
<dbReference type="GO" id="GO:0015423">
    <property type="term" value="F:ABC-type maltose transporter activity"/>
    <property type="evidence" value="ECO:0007669"/>
    <property type="project" value="TreeGrafter"/>
</dbReference>
<dbReference type="Gene3D" id="3.40.50.300">
    <property type="entry name" value="P-loop containing nucleotide triphosphate hydrolases"/>
    <property type="match status" value="1"/>
</dbReference>
<dbReference type="GO" id="GO:1990060">
    <property type="term" value="C:maltose transport complex"/>
    <property type="evidence" value="ECO:0007669"/>
    <property type="project" value="TreeGrafter"/>
</dbReference>
<dbReference type="SUPFAM" id="SSF52540">
    <property type="entry name" value="P-loop containing nucleoside triphosphate hydrolases"/>
    <property type="match status" value="1"/>
</dbReference>
<keyword evidence="2" id="KW-1003">Cell membrane</keyword>
<dbReference type="InterPro" id="IPR027417">
    <property type="entry name" value="P-loop_NTPase"/>
</dbReference>
<dbReference type="GO" id="GO:0005524">
    <property type="term" value="F:ATP binding"/>
    <property type="evidence" value="ECO:0007669"/>
    <property type="project" value="UniProtKB-KW"/>
</dbReference>
<name>Q21ZF9_ALBFT</name>
<proteinExistence type="predicted"/>
<evidence type="ECO:0000256" key="2">
    <source>
        <dbReference type="ARBA" id="ARBA00022475"/>
    </source>
</evidence>
<dbReference type="PANTHER" id="PTHR43875:SF3">
    <property type="entry name" value="MALTOSE_MALTODEXTRIN IMPORT ATP-BINDING PROTEIN MALK"/>
    <property type="match status" value="1"/>
</dbReference>
<evidence type="ECO:0000313" key="6">
    <source>
        <dbReference type="EMBL" id="ABD68844.1"/>
    </source>
</evidence>
<dbReference type="EMBL" id="CP000267">
    <property type="protein sequence ID" value="ABD68844.1"/>
    <property type="molecule type" value="Genomic_DNA"/>
</dbReference>
<keyword evidence="4" id="KW-0067">ATP-binding</keyword>
<dbReference type="Pfam" id="PF08402">
    <property type="entry name" value="TOBE_2"/>
    <property type="match status" value="1"/>
</dbReference>
<dbReference type="STRING" id="338969.Rfer_1103"/>
<organism evidence="6 7">
    <name type="scientific">Albidiferax ferrireducens (strain ATCC BAA-621 / DSM 15236 / T118)</name>
    <name type="common">Rhodoferax ferrireducens</name>
    <dbReference type="NCBI Taxonomy" id="338969"/>
    <lineage>
        <taxon>Bacteria</taxon>
        <taxon>Pseudomonadati</taxon>
        <taxon>Pseudomonadota</taxon>
        <taxon>Betaproteobacteria</taxon>
        <taxon>Burkholderiales</taxon>
        <taxon>Comamonadaceae</taxon>
        <taxon>Rhodoferax</taxon>
    </lineage>
</organism>
<dbReference type="SMART" id="SM00382">
    <property type="entry name" value="AAA"/>
    <property type="match status" value="1"/>
</dbReference>
<evidence type="ECO:0000259" key="5">
    <source>
        <dbReference type="PROSITE" id="PS50893"/>
    </source>
</evidence>
<dbReference type="InterPro" id="IPR003439">
    <property type="entry name" value="ABC_transporter-like_ATP-bd"/>
</dbReference>
<keyword evidence="3" id="KW-0547">Nucleotide-binding</keyword>
<dbReference type="InterPro" id="IPR012340">
    <property type="entry name" value="NA-bd_OB-fold"/>
</dbReference>
<dbReference type="KEGG" id="rfr:Rfer_1103"/>
<dbReference type="CDD" id="cd03301">
    <property type="entry name" value="ABC_MalK_N"/>
    <property type="match status" value="1"/>
</dbReference>
<dbReference type="InterPro" id="IPR003593">
    <property type="entry name" value="AAA+_ATPase"/>
</dbReference>
<dbReference type="Proteomes" id="UP000008332">
    <property type="component" value="Chromosome"/>
</dbReference>
<dbReference type="Pfam" id="PF00005">
    <property type="entry name" value="ABC_tran"/>
    <property type="match status" value="1"/>
</dbReference>
<reference evidence="7" key="1">
    <citation type="submission" date="2006-02" db="EMBL/GenBank/DDBJ databases">
        <title>Complete sequence of chromosome of Rhodoferax ferrireducens DSM 15236.</title>
        <authorList>
            <person name="Copeland A."/>
            <person name="Lucas S."/>
            <person name="Lapidus A."/>
            <person name="Barry K."/>
            <person name="Detter J.C."/>
            <person name="Glavina del Rio T."/>
            <person name="Hammon N."/>
            <person name="Israni S."/>
            <person name="Pitluck S."/>
            <person name="Brettin T."/>
            <person name="Bruce D."/>
            <person name="Han C."/>
            <person name="Tapia R."/>
            <person name="Gilna P."/>
            <person name="Kiss H."/>
            <person name="Schmutz J."/>
            <person name="Larimer F."/>
            <person name="Land M."/>
            <person name="Kyrpides N."/>
            <person name="Ivanova N."/>
            <person name="Richardson P."/>
        </authorList>
    </citation>
    <scope>NUCLEOTIDE SEQUENCE [LARGE SCALE GENOMIC DNA]</scope>
    <source>
        <strain evidence="7">ATCC BAA-621 / DSM 15236 / T118</strain>
    </source>
</reference>